<accession>A0A7K3M8U7</accession>
<organism evidence="6 7">
    <name type="scientific">Phytoactinopolyspora mesophila</name>
    <dbReference type="NCBI Taxonomy" id="2650750"/>
    <lineage>
        <taxon>Bacteria</taxon>
        <taxon>Bacillati</taxon>
        <taxon>Actinomycetota</taxon>
        <taxon>Actinomycetes</taxon>
        <taxon>Jiangellales</taxon>
        <taxon>Jiangellaceae</taxon>
        <taxon>Phytoactinopolyspora</taxon>
    </lineage>
</organism>
<evidence type="ECO:0000256" key="4">
    <source>
        <dbReference type="ARBA" id="ARBA00022840"/>
    </source>
</evidence>
<dbReference type="InterPro" id="IPR013563">
    <property type="entry name" value="Oligopep_ABC_C"/>
</dbReference>
<dbReference type="InterPro" id="IPR050319">
    <property type="entry name" value="ABC_transp_ATP-bind"/>
</dbReference>
<evidence type="ECO:0000256" key="1">
    <source>
        <dbReference type="ARBA" id="ARBA00005417"/>
    </source>
</evidence>
<dbReference type="RefSeq" id="WP_162452066.1">
    <property type="nucleotide sequence ID" value="NZ_WLZY01000007.1"/>
</dbReference>
<comment type="similarity">
    <text evidence="1">Belongs to the ABC transporter superfamily.</text>
</comment>
<keyword evidence="2" id="KW-0813">Transport</keyword>
<dbReference type="InterPro" id="IPR003593">
    <property type="entry name" value="AAA+_ATPase"/>
</dbReference>
<gene>
    <name evidence="6" type="ORF">F7O44_20075</name>
</gene>
<proteinExistence type="inferred from homology"/>
<dbReference type="PANTHER" id="PTHR43776">
    <property type="entry name" value="TRANSPORT ATP-BINDING PROTEIN"/>
    <property type="match status" value="1"/>
</dbReference>
<evidence type="ECO:0000259" key="5">
    <source>
        <dbReference type="PROSITE" id="PS50893"/>
    </source>
</evidence>
<dbReference type="InterPro" id="IPR003439">
    <property type="entry name" value="ABC_transporter-like_ATP-bd"/>
</dbReference>
<dbReference type="EMBL" id="WLZY01000007">
    <property type="protein sequence ID" value="NDL59372.1"/>
    <property type="molecule type" value="Genomic_DNA"/>
</dbReference>
<keyword evidence="3" id="KW-0547">Nucleotide-binding</keyword>
<reference evidence="6 7" key="1">
    <citation type="submission" date="2019-11" db="EMBL/GenBank/DDBJ databases">
        <authorList>
            <person name="Li X.-J."/>
            <person name="Feng X.-M."/>
        </authorList>
    </citation>
    <scope>NUCLEOTIDE SEQUENCE [LARGE SCALE GENOMIC DNA]</scope>
    <source>
        <strain evidence="6 7">XMNu-373</strain>
    </source>
</reference>
<sequence length="283" mass="31094">MTADRLPDAAPDVVAPLLDVRGLTKVFEARRARRAEPVVAVDQVSFQVERGETFGLIGESGSGKTTAIRCLLRLVEPTSGAVTFGGDDVLALSGPELRTLRARMQVLFQDPYSSLDSRMSVRDIVAEPLTAHRRMSRQQRRHAAEEMLRLVGIDPVFGGRRAHTFSGGQRQRIALARALILNPELVVLDEPVSALDVSVQAQIINMLREMQARLSLTYVVVLHDLAVARYFCDRVAVMRRGRVVETGPAIEVIDNPQHPYTQELLAAVPGRHGGEEETVHAPG</sequence>
<dbReference type="SUPFAM" id="SSF52540">
    <property type="entry name" value="P-loop containing nucleoside triphosphate hydrolases"/>
    <property type="match status" value="1"/>
</dbReference>
<protein>
    <submittedName>
        <fullName evidence="6">ATP-binding cassette domain-containing protein</fullName>
    </submittedName>
</protein>
<dbReference type="SMART" id="SM00382">
    <property type="entry name" value="AAA"/>
    <property type="match status" value="1"/>
</dbReference>
<evidence type="ECO:0000256" key="2">
    <source>
        <dbReference type="ARBA" id="ARBA00022448"/>
    </source>
</evidence>
<dbReference type="InterPro" id="IPR027417">
    <property type="entry name" value="P-loop_NTPase"/>
</dbReference>
<dbReference type="Gene3D" id="3.40.50.300">
    <property type="entry name" value="P-loop containing nucleotide triphosphate hydrolases"/>
    <property type="match status" value="1"/>
</dbReference>
<dbReference type="GO" id="GO:0016887">
    <property type="term" value="F:ATP hydrolysis activity"/>
    <property type="evidence" value="ECO:0007669"/>
    <property type="project" value="InterPro"/>
</dbReference>
<comment type="caution">
    <text evidence="6">The sequence shown here is derived from an EMBL/GenBank/DDBJ whole genome shotgun (WGS) entry which is preliminary data.</text>
</comment>
<dbReference type="PANTHER" id="PTHR43776:SF7">
    <property type="entry name" value="D,D-DIPEPTIDE TRANSPORT ATP-BINDING PROTEIN DDPF-RELATED"/>
    <property type="match status" value="1"/>
</dbReference>
<dbReference type="InterPro" id="IPR017871">
    <property type="entry name" value="ABC_transporter-like_CS"/>
</dbReference>
<evidence type="ECO:0000313" key="6">
    <source>
        <dbReference type="EMBL" id="NDL59372.1"/>
    </source>
</evidence>
<dbReference type="Proteomes" id="UP000460435">
    <property type="component" value="Unassembled WGS sequence"/>
</dbReference>
<dbReference type="PROSITE" id="PS00211">
    <property type="entry name" value="ABC_TRANSPORTER_1"/>
    <property type="match status" value="1"/>
</dbReference>
<evidence type="ECO:0000313" key="7">
    <source>
        <dbReference type="Proteomes" id="UP000460435"/>
    </source>
</evidence>
<dbReference type="AlphaFoldDB" id="A0A7K3M8U7"/>
<dbReference type="Pfam" id="PF00005">
    <property type="entry name" value="ABC_tran"/>
    <property type="match status" value="1"/>
</dbReference>
<dbReference type="GO" id="GO:0055085">
    <property type="term" value="P:transmembrane transport"/>
    <property type="evidence" value="ECO:0007669"/>
    <property type="project" value="UniProtKB-ARBA"/>
</dbReference>
<dbReference type="GO" id="GO:0015833">
    <property type="term" value="P:peptide transport"/>
    <property type="evidence" value="ECO:0007669"/>
    <property type="project" value="InterPro"/>
</dbReference>
<keyword evidence="4 6" id="KW-0067">ATP-binding</keyword>
<name>A0A7K3M8U7_9ACTN</name>
<dbReference type="PROSITE" id="PS50893">
    <property type="entry name" value="ABC_TRANSPORTER_2"/>
    <property type="match status" value="1"/>
</dbReference>
<feature type="domain" description="ABC transporter" evidence="5">
    <location>
        <begin position="18"/>
        <end position="265"/>
    </location>
</feature>
<dbReference type="GO" id="GO:0005524">
    <property type="term" value="F:ATP binding"/>
    <property type="evidence" value="ECO:0007669"/>
    <property type="project" value="UniProtKB-KW"/>
</dbReference>
<evidence type="ECO:0000256" key="3">
    <source>
        <dbReference type="ARBA" id="ARBA00022741"/>
    </source>
</evidence>
<dbReference type="CDD" id="cd03257">
    <property type="entry name" value="ABC_NikE_OppD_transporters"/>
    <property type="match status" value="1"/>
</dbReference>
<keyword evidence="7" id="KW-1185">Reference proteome</keyword>
<dbReference type="Pfam" id="PF08352">
    <property type="entry name" value="oligo_HPY"/>
    <property type="match status" value="1"/>
</dbReference>